<dbReference type="PATRIC" id="fig|135826.4.peg.1524"/>
<proteinExistence type="predicted"/>
<dbReference type="AlphaFoldDB" id="A0A0C2S822"/>
<evidence type="ECO:0000256" key="1">
    <source>
        <dbReference type="SAM" id="Phobius"/>
    </source>
</evidence>
<keyword evidence="3" id="KW-1185">Reference proteome</keyword>
<feature type="transmembrane region" description="Helical" evidence="1">
    <location>
        <begin position="21"/>
        <end position="40"/>
    </location>
</feature>
<protein>
    <submittedName>
        <fullName evidence="2">Uncharacterized protein</fullName>
    </submittedName>
</protein>
<evidence type="ECO:0000313" key="3">
    <source>
        <dbReference type="Proteomes" id="UP000031950"/>
    </source>
</evidence>
<reference evidence="2 3" key="1">
    <citation type="submission" date="2015-01" db="EMBL/GenBank/DDBJ databases">
        <title>Genome sequence of Jeotgalibacillus alimentarius.</title>
        <authorList>
            <person name="Goh K.M."/>
            <person name="Chan K.-G."/>
            <person name="Yaakop A.S."/>
            <person name="Ee R."/>
            <person name="Gan H.M."/>
            <person name="Chan C.S."/>
        </authorList>
    </citation>
    <scope>NUCLEOTIDE SEQUENCE [LARGE SCALE GENOMIC DNA]</scope>
    <source>
        <strain evidence="2 3">YKJ-13</strain>
    </source>
</reference>
<organism evidence="2 3">
    <name type="scientific">Jeotgalibacillus alimentarius</name>
    <dbReference type="NCBI Taxonomy" id="135826"/>
    <lineage>
        <taxon>Bacteria</taxon>
        <taxon>Bacillati</taxon>
        <taxon>Bacillota</taxon>
        <taxon>Bacilli</taxon>
        <taxon>Bacillales</taxon>
        <taxon>Caryophanaceae</taxon>
        <taxon>Jeotgalibacillus</taxon>
    </lineage>
</organism>
<dbReference type="RefSeq" id="WP_041122136.1">
    <property type="nucleotide sequence ID" value="NZ_JXRQ01000017.1"/>
</dbReference>
<sequence>MQPIEPEAINTHQFLYKTKTSPIPIVLITALITPSLIFSWESPGFRSMFIALILFNLLTLFIHFTFSINEGKLTFNTFFMKWLIYSRDISPSDIKEVKFKRANWAAKLVLIKTTNGLPVRLFNFHPEYLFWQLEQYCKIHKVPYKKSKDYKILDGSYKKDAD</sequence>
<comment type="caution">
    <text evidence="2">The sequence shown here is derived from an EMBL/GenBank/DDBJ whole genome shotgun (WGS) entry which is preliminary data.</text>
</comment>
<accession>A0A0C2S822</accession>
<keyword evidence="1" id="KW-0472">Membrane</keyword>
<name>A0A0C2S822_9BACL</name>
<keyword evidence="1" id="KW-0812">Transmembrane</keyword>
<gene>
    <name evidence="2" type="ORF">KP77_15290</name>
</gene>
<dbReference type="EMBL" id="JXRQ01000017">
    <property type="protein sequence ID" value="KIL50154.1"/>
    <property type="molecule type" value="Genomic_DNA"/>
</dbReference>
<dbReference type="Proteomes" id="UP000031950">
    <property type="component" value="Unassembled WGS sequence"/>
</dbReference>
<keyword evidence="1" id="KW-1133">Transmembrane helix</keyword>
<feature type="transmembrane region" description="Helical" evidence="1">
    <location>
        <begin position="46"/>
        <end position="66"/>
    </location>
</feature>
<evidence type="ECO:0000313" key="2">
    <source>
        <dbReference type="EMBL" id="KIL50154.1"/>
    </source>
</evidence>
<dbReference type="OrthoDB" id="2427324at2"/>